<dbReference type="PANTHER" id="PTHR34308">
    <property type="entry name" value="COBALAMIN BIOSYNTHESIS PROTEIN CBIB"/>
    <property type="match status" value="1"/>
</dbReference>
<evidence type="ECO:0000256" key="8">
    <source>
        <dbReference type="ARBA" id="ARBA00023136"/>
    </source>
</evidence>
<dbReference type="RefSeq" id="WP_158740006.1">
    <property type="nucleotide sequence ID" value="NZ_WSLF01000004.1"/>
</dbReference>
<comment type="caution">
    <text evidence="10">The sequence shown here is derived from an EMBL/GenBank/DDBJ whole genome shotgun (WGS) entry which is preliminary data.</text>
</comment>
<dbReference type="GO" id="GO:0048472">
    <property type="term" value="F:threonine-phosphate decarboxylase activity"/>
    <property type="evidence" value="ECO:0007669"/>
    <property type="project" value="InterPro"/>
</dbReference>
<dbReference type="OrthoDB" id="9811967at2"/>
<evidence type="ECO:0000256" key="6">
    <source>
        <dbReference type="ARBA" id="ARBA00022692"/>
    </source>
</evidence>
<feature type="transmembrane region" description="Helical" evidence="9">
    <location>
        <begin position="59"/>
        <end position="81"/>
    </location>
</feature>
<dbReference type="GO" id="GO:0009236">
    <property type="term" value="P:cobalamin biosynthetic process"/>
    <property type="evidence" value="ECO:0007669"/>
    <property type="project" value="UniProtKB-UniRule"/>
</dbReference>
<dbReference type="AlphaFoldDB" id="A0A7C8LL19"/>
<comment type="pathway">
    <text evidence="2 9">Cofactor biosynthesis; adenosylcobalamin biosynthesis.</text>
</comment>
<comment type="caution">
    <text evidence="9">Lacks conserved residue(s) required for the propagation of feature annotation.</text>
</comment>
<dbReference type="Pfam" id="PF03186">
    <property type="entry name" value="CobD_Cbib"/>
    <property type="match status" value="1"/>
</dbReference>
<dbReference type="GO" id="GO:0015420">
    <property type="term" value="F:ABC-type vitamin B12 transporter activity"/>
    <property type="evidence" value="ECO:0007669"/>
    <property type="project" value="UniProtKB-UniRule"/>
</dbReference>
<reference evidence="10 11" key="1">
    <citation type="submission" date="2019-12" db="EMBL/GenBank/DDBJ databases">
        <title>Defluviitalea raffinosedens, isolated from a biogas fermenter, genome sequencing and characterization.</title>
        <authorList>
            <person name="Rettenmaier R."/>
            <person name="Schneider M."/>
            <person name="Neuhaus K."/>
            <person name="Liebl W."/>
            <person name="Zverlov V."/>
        </authorList>
    </citation>
    <scope>NUCLEOTIDE SEQUENCE [LARGE SCALE GENOMIC DNA]</scope>
    <source>
        <strain evidence="10 11">249c-K6</strain>
    </source>
</reference>
<keyword evidence="8 9" id="KW-0472">Membrane</keyword>
<dbReference type="Proteomes" id="UP000483018">
    <property type="component" value="Unassembled WGS sequence"/>
</dbReference>
<evidence type="ECO:0000256" key="9">
    <source>
        <dbReference type="HAMAP-Rule" id="MF_00024"/>
    </source>
</evidence>
<evidence type="ECO:0000256" key="2">
    <source>
        <dbReference type="ARBA" id="ARBA00004953"/>
    </source>
</evidence>
<dbReference type="NCBIfam" id="TIGR00380">
    <property type="entry name" value="cobal_cbiB"/>
    <property type="match status" value="1"/>
</dbReference>
<dbReference type="UniPathway" id="UPA00148"/>
<keyword evidence="7 9" id="KW-1133">Transmembrane helix</keyword>
<name>A0A7C8LL19_9FIRM</name>
<evidence type="ECO:0000256" key="1">
    <source>
        <dbReference type="ARBA" id="ARBA00004651"/>
    </source>
</evidence>
<evidence type="ECO:0000256" key="5">
    <source>
        <dbReference type="ARBA" id="ARBA00022573"/>
    </source>
</evidence>
<dbReference type="InterPro" id="IPR004485">
    <property type="entry name" value="Cobalamin_biosynth_CobD/CbiB"/>
</dbReference>
<keyword evidence="4 9" id="KW-1003">Cell membrane</keyword>
<dbReference type="PANTHER" id="PTHR34308:SF1">
    <property type="entry name" value="COBALAMIN BIOSYNTHESIS PROTEIN CBIB"/>
    <property type="match status" value="1"/>
</dbReference>
<gene>
    <name evidence="9 10" type="primary">cobD</name>
    <name evidence="10" type="ORF">GND95_06300</name>
</gene>
<dbReference type="HAMAP" id="MF_00024">
    <property type="entry name" value="CobD_CbiB"/>
    <property type="match status" value="1"/>
</dbReference>
<evidence type="ECO:0000313" key="10">
    <source>
        <dbReference type="EMBL" id="KAE9634919.1"/>
    </source>
</evidence>
<protein>
    <recommendedName>
        <fullName evidence="9">Cobalamin biosynthesis protein CobD</fullName>
    </recommendedName>
</protein>
<evidence type="ECO:0000256" key="7">
    <source>
        <dbReference type="ARBA" id="ARBA00022989"/>
    </source>
</evidence>
<dbReference type="EMBL" id="WSLF01000004">
    <property type="protein sequence ID" value="KAE9634919.1"/>
    <property type="molecule type" value="Genomic_DNA"/>
</dbReference>
<organism evidence="10 11">
    <name type="scientific">Defluviitalea raffinosedens</name>
    <dbReference type="NCBI Taxonomy" id="1450156"/>
    <lineage>
        <taxon>Bacteria</taxon>
        <taxon>Bacillati</taxon>
        <taxon>Bacillota</taxon>
        <taxon>Clostridia</taxon>
        <taxon>Lachnospirales</taxon>
        <taxon>Defluviitaleaceae</taxon>
        <taxon>Defluviitalea</taxon>
    </lineage>
</organism>
<comment type="subcellular location">
    <subcellularLocation>
        <location evidence="1 9">Cell membrane</location>
        <topology evidence="1 9">Multi-pass membrane protein</topology>
    </subcellularLocation>
</comment>
<sequence length="328" mass="36628">MKYHALAFLLGFILDMLLGDPYCLPHPVRWIGKGIIALEQRLLKNDGDRNEKRELKNGMILVVIVLATTTTVTALIIIGSYNIHPYFGVMIETLMTYQILAAKSLKVESMKVYISLKEEGLEGARKAVSMIVGRDTESLDEEGIRKAAIETVAENTSDGVIAPMLYTALGGPVLGFFYKAVNTMDSMIGYKNDQYLYFGRAAAKLDDLVNYIPARISAYLMILAAFFGGKNFNGKQAYKIYKRDRRNHASPNSAQTESVCAGALGIQLAGDASYFGKLVKKPYIGDKLRQVEHEDIKRANHLMYMTAWICEILCLLVMFIVIWLLEGK</sequence>
<comment type="similarity">
    <text evidence="3 9">Belongs to the CobD/CbiB family.</text>
</comment>
<dbReference type="GO" id="GO:0005886">
    <property type="term" value="C:plasma membrane"/>
    <property type="evidence" value="ECO:0007669"/>
    <property type="project" value="UniProtKB-SubCell"/>
</dbReference>
<feature type="transmembrane region" description="Helical" evidence="9">
    <location>
        <begin position="302"/>
        <end position="325"/>
    </location>
</feature>
<proteinExistence type="inferred from homology"/>
<accession>A0A7C8LL19</accession>
<evidence type="ECO:0000256" key="4">
    <source>
        <dbReference type="ARBA" id="ARBA00022475"/>
    </source>
</evidence>
<evidence type="ECO:0000256" key="3">
    <source>
        <dbReference type="ARBA" id="ARBA00006263"/>
    </source>
</evidence>
<keyword evidence="5 9" id="KW-0169">Cobalamin biosynthesis</keyword>
<comment type="function">
    <text evidence="9">Converts cobyric acid to cobinamide by the addition of aminopropanol on the F carboxylic group.</text>
</comment>
<keyword evidence="11" id="KW-1185">Reference proteome</keyword>
<evidence type="ECO:0000313" key="11">
    <source>
        <dbReference type="Proteomes" id="UP000483018"/>
    </source>
</evidence>
<keyword evidence="6 9" id="KW-0812">Transmembrane</keyword>